<evidence type="ECO:0000256" key="7">
    <source>
        <dbReference type="ARBA" id="ARBA00022833"/>
    </source>
</evidence>
<keyword evidence="15" id="KW-1185">Reference proteome</keyword>
<dbReference type="SMART" id="SM00490">
    <property type="entry name" value="HELICc"/>
    <property type="match status" value="1"/>
</dbReference>
<dbReference type="InterPro" id="IPR013083">
    <property type="entry name" value="Znf_RING/FYVE/PHD"/>
</dbReference>
<dbReference type="CDD" id="cd18008">
    <property type="entry name" value="DEXDc_SHPRH-like"/>
    <property type="match status" value="1"/>
</dbReference>
<dbReference type="Pfam" id="PF00271">
    <property type="entry name" value="Helicase_C"/>
    <property type="match status" value="1"/>
</dbReference>
<feature type="region of interest" description="Disordered" evidence="10">
    <location>
        <begin position="1"/>
        <end position="37"/>
    </location>
</feature>
<dbReference type="GO" id="GO:0008270">
    <property type="term" value="F:zinc ion binding"/>
    <property type="evidence" value="ECO:0007669"/>
    <property type="project" value="UniProtKB-KW"/>
</dbReference>
<dbReference type="AlphaFoldDB" id="A0AAN8NFX8"/>
<dbReference type="Proteomes" id="UP001307849">
    <property type="component" value="Unassembled WGS sequence"/>
</dbReference>
<evidence type="ECO:0000256" key="1">
    <source>
        <dbReference type="ARBA" id="ARBA00007025"/>
    </source>
</evidence>
<dbReference type="SMART" id="SM00487">
    <property type="entry name" value="DEXDc"/>
    <property type="match status" value="1"/>
</dbReference>
<dbReference type="InterPro" id="IPR017907">
    <property type="entry name" value="Znf_RING_CS"/>
</dbReference>
<dbReference type="InterPro" id="IPR038718">
    <property type="entry name" value="SNF2-like_sf"/>
</dbReference>
<dbReference type="GO" id="GO:0016787">
    <property type="term" value="F:hydrolase activity"/>
    <property type="evidence" value="ECO:0007669"/>
    <property type="project" value="UniProtKB-KW"/>
</dbReference>
<organism evidence="14 15">
    <name type="scientific">Arthrobotrys conoides</name>
    <dbReference type="NCBI Taxonomy" id="74498"/>
    <lineage>
        <taxon>Eukaryota</taxon>
        <taxon>Fungi</taxon>
        <taxon>Dikarya</taxon>
        <taxon>Ascomycota</taxon>
        <taxon>Pezizomycotina</taxon>
        <taxon>Orbiliomycetes</taxon>
        <taxon>Orbiliales</taxon>
        <taxon>Orbiliaceae</taxon>
        <taxon>Arthrobotrys</taxon>
    </lineage>
</organism>
<reference evidence="14 15" key="1">
    <citation type="submission" date="2019-10" db="EMBL/GenBank/DDBJ databases">
        <authorList>
            <person name="Palmer J.M."/>
        </authorList>
    </citation>
    <scope>NUCLEOTIDE SEQUENCE [LARGE SCALE GENOMIC DNA]</scope>
    <source>
        <strain evidence="14 15">TWF506</strain>
    </source>
</reference>
<dbReference type="InterPro" id="IPR050628">
    <property type="entry name" value="SNF2_RAD54_helicase_TF"/>
</dbReference>
<evidence type="ECO:0000256" key="9">
    <source>
        <dbReference type="PROSITE-ProRule" id="PRU00175"/>
    </source>
</evidence>
<keyword evidence="8" id="KW-0067">ATP-binding</keyword>
<evidence type="ECO:0000259" key="13">
    <source>
        <dbReference type="PROSITE" id="PS51194"/>
    </source>
</evidence>
<dbReference type="PROSITE" id="PS51192">
    <property type="entry name" value="HELICASE_ATP_BIND_1"/>
    <property type="match status" value="1"/>
</dbReference>
<feature type="compositionally biased region" description="Acidic residues" evidence="10">
    <location>
        <begin position="878"/>
        <end position="899"/>
    </location>
</feature>
<dbReference type="GO" id="GO:0008094">
    <property type="term" value="F:ATP-dependent activity, acting on DNA"/>
    <property type="evidence" value="ECO:0007669"/>
    <property type="project" value="TreeGrafter"/>
</dbReference>
<feature type="compositionally biased region" description="Polar residues" evidence="10">
    <location>
        <begin position="136"/>
        <end position="149"/>
    </location>
</feature>
<feature type="domain" description="Helicase C-terminal" evidence="13">
    <location>
        <begin position="1094"/>
        <end position="1253"/>
    </location>
</feature>
<dbReference type="GO" id="GO:0005524">
    <property type="term" value="F:ATP binding"/>
    <property type="evidence" value="ECO:0007669"/>
    <property type="project" value="UniProtKB-KW"/>
</dbReference>
<keyword evidence="6" id="KW-0347">Helicase</keyword>
<dbReference type="GO" id="GO:0005634">
    <property type="term" value="C:nucleus"/>
    <property type="evidence" value="ECO:0007669"/>
    <property type="project" value="TreeGrafter"/>
</dbReference>
<comment type="similarity">
    <text evidence="1">Belongs to the SNF2/RAD54 helicase family.</text>
</comment>
<dbReference type="InterPro" id="IPR014001">
    <property type="entry name" value="Helicase_ATP-bd"/>
</dbReference>
<feature type="domain" description="RING-type" evidence="11">
    <location>
        <begin position="781"/>
        <end position="829"/>
    </location>
</feature>
<evidence type="ECO:0000256" key="6">
    <source>
        <dbReference type="ARBA" id="ARBA00022806"/>
    </source>
</evidence>
<keyword evidence="3" id="KW-0547">Nucleotide-binding</keyword>
<comment type="caution">
    <text evidence="14">The sequence shown here is derived from an EMBL/GenBank/DDBJ whole genome shotgun (WGS) entry which is preliminary data.</text>
</comment>
<dbReference type="PANTHER" id="PTHR45626">
    <property type="entry name" value="TRANSCRIPTION TERMINATION FACTOR 2-RELATED"/>
    <property type="match status" value="1"/>
</dbReference>
<dbReference type="CDD" id="cd18793">
    <property type="entry name" value="SF2_C_SNF"/>
    <property type="match status" value="1"/>
</dbReference>
<dbReference type="Pfam" id="PF00176">
    <property type="entry name" value="SNF2-rel_dom"/>
    <property type="match status" value="1"/>
</dbReference>
<dbReference type="InterPro" id="IPR000330">
    <property type="entry name" value="SNF2_N"/>
</dbReference>
<dbReference type="InterPro" id="IPR027417">
    <property type="entry name" value="P-loop_NTPase"/>
</dbReference>
<feature type="compositionally biased region" description="Basic and acidic residues" evidence="10">
    <location>
        <begin position="1006"/>
        <end position="1020"/>
    </location>
</feature>
<keyword evidence="2" id="KW-0479">Metal-binding</keyword>
<evidence type="ECO:0000259" key="11">
    <source>
        <dbReference type="PROSITE" id="PS50089"/>
    </source>
</evidence>
<dbReference type="Pfam" id="PF00097">
    <property type="entry name" value="zf-C3HC4"/>
    <property type="match status" value="1"/>
</dbReference>
<protein>
    <submittedName>
        <fullName evidence="14">Uncharacterized protein</fullName>
    </submittedName>
</protein>
<keyword evidence="7" id="KW-0862">Zinc</keyword>
<feature type="compositionally biased region" description="Basic residues" evidence="10">
    <location>
        <begin position="1021"/>
        <end position="1056"/>
    </location>
</feature>
<dbReference type="PROSITE" id="PS50089">
    <property type="entry name" value="ZF_RING_2"/>
    <property type="match status" value="1"/>
</dbReference>
<keyword evidence="4 9" id="KW-0863">Zinc-finger</keyword>
<dbReference type="SUPFAM" id="SSF57850">
    <property type="entry name" value="RING/U-box"/>
    <property type="match status" value="1"/>
</dbReference>
<evidence type="ECO:0000256" key="8">
    <source>
        <dbReference type="ARBA" id="ARBA00022840"/>
    </source>
</evidence>
<feature type="region of interest" description="Disordered" evidence="10">
    <location>
        <begin position="194"/>
        <end position="219"/>
    </location>
</feature>
<feature type="compositionally biased region" description="Basic and acidic residues" evidence="10">
    <location>
        <begin position="975"/>
        <end position="997"/>
    </location>
</feature>
<evidence type="ECO:0000256" key="2">
    <source>
        <dbReference type="ARBA" id="ARBA00022723"/>
    </source>
</evidence>
<evidence type="ECO:0000313" key="15">
    <source>
        <dbReference type="Proteomes" id="UP001307849"/>
    </source>
</evidence>
<evidence type="ECO:0000256" key="10">
    <source>
        <dbReference type="SAM" id="MobiDB-lite"/>
    </source>
</evidence>
<evidence type="ECO:0000256" key="3">
    <source>
        <dbReference type="ARBA" id="ARBA00022741"/>
    </source>
</evidence>
<dbReference type="InterPro" id="IPR001650">
    <property type="entry name" value="Helicase_C-like"/>
</dbReference>
<feature type="region of interest" description="Disordered" evidence="10">
    <location>
        <begin position="866"/>
        <end position="1062"/>
    </location>
</feature>
<dbReference type="Gene3D" id="3.40.50.10810">
    <property type="entry name" value="Tandem AAA-ATPase domain"/>
    <property type="match status" value="1"/>
</dbReference>
<dbReference type="Gene3D" id="3.40.50.300">
    <property type="entry name" value="P-loop containing nucleotide triphosphate hydrolases"/>
    <property type="match status" value="1"/>
</dbReference>
<feature type="compositionally biased region" description="Polar residues" evidence="10">
    <location>
        <begin position="196"/>
        <end position="217"/>
    </location>
</feature>
<dbReference type="SMART" id="SM00184">
    <property type="entry name" value="RING"/>
    <property type="match status" value="1"/>
</dbReference>
<dbReference type="InterPro" id="IPR049730">
    <property type="entry name" value="SNF2/RAD54-like_C"/>
</dbReference>
<evidence type="ECO:0000256" key="4">
    <source>
        <dbReference type="ARBA" id="ARBA00022771"/>
    </source>
</evidence>
<dbReference type="Gene3D" id="3.30.40.10">
    <property type="entry name" value="Zinc/RING finger domain, C3HC4 (zinc finger)"/>
    <property type="match status" value="1"/>
</dbReference>
<proteinExistence type="inferred from homology"/>
<feature type="domain" description="Helicase ATP-binding" evidence="12">
    <location>
        <begin position="439"/>
        <end position="624"/>
    </location>
</feature>
<accession>A0AAN8NFX8</accession>
<dbReference type="SUPFAM" id="SSF52540">
    <property type="entry name" value="P-loop containing nucleoside triphosphate hydrolases"/>
    <property type="match status" value="2"/>
</dbReference>
<evidence type="ECO:0000256" key="5">
    <source>
        <dbReference type="ARBA" id="ARBA00022801"/>
    </source>
</evidence>
<dbReference type="PROSITE" id="PS00518">
    <property type="entry name" value="ZF_RING_1"/>
    <property type="match status" value="1"/>
</dbReference>
<evidence type="ECO:0000313" key="14">
    <source>
        <dbReference type="EMBL" id="KAK6520298.1"/>
    </source>
</evidence>
<dbReference type="InterPro" id="IPR001841">
    <property type="entry name" value="Znf_RING"/>
</dbReference>
<gene>
    <name evidence="14" type="ORF">TWF506_000574</name>
</gene>
<keyword evidence="5" id="KW-0378">Hydrolase</keyword>
<name>A0AAN8NFX8_9PEZI</name>
<dbReference type="PANTHER" id="PTHR45626:SF16">
    <property type="entry name" value="ATP-DEPENDENT HELICASE ULS1"/>
    <property type="match status" value="1"/>
</dbReference>
<dbReference type="PROSITE" id="PS51194">
    <property type="entry name" value="HELICASE_CTER"/>
    <property type="match status" value="1"/>
</dbReference>
<dbReference type="GO" id="GO:0000724">
    <property type="term" value="P:double-strand break repair via homologous recombination"/>
    <property type="evidence" value="ECO:0007669"/>
    <property type="project" value="TreeGrafter"/>
</dbReference>
<dbReference type="EMBL" id="JAVHJM010000001">
    <property type="protein sequence ID" value="KAK6520298.1"/>
    <property type="molecule type" value="Genomic_DNA"/>
</dbReference>
<feature type="region of interest" description="Disordered" evidence="10">
    <location>
        <begin position="123"/>
        <end position="167"/>
    </location>
</feature>
<sequence>MSQARGFKMPGQYPGLSSDNSDGEAFYSGESDSPSRRTLEVVQTELSQKKALLECLPQEDTHRYDLDILQAQILSLQEEFDRLTMDHQQEAEMAELLQAYNSSNEEFSRVDVTPELGSHLFSAIPSQQDTAKKRTYSQLDQSTQDNQLETSRRLAGPSHGTPAPSTLYAPSAPFRLAYPTGDIQNIDVIHNGRYLPTTQIPGPSSHQGVSRQQQLTSDEGLARALQQQEVIDLTNDDDDYAPVALSATYNQFVPNQYARAGLNSNRNLRVSNPIPKFEPKIRNYNPGGGADWSFYNEDQDLMVQGDQISLFNVPMPGVSDNPIVLNDEDDISYGNQNGLMGPFYGHAHLSRQHFGPPFPRSYFPQNSFPNSSPRNVDPDVLYNDLRYRARDEQEDVKKLLEHLSDDAQTKRPSDRIQTPPELTINLMEHQKIGLTWLGKQEESGNKGGILADDMGLGKTIQAIALIIHRKSSNPHHKTTLIVCPVALMAQWQREIQLKVKARHALSTYIYHGTQPKRYKNFNALKEFDVVLTSYGTIAGEFKKKQAWIAEKRVRFPANEFPFLSNESTWYRVILDESQHIKNHRTLASRACTDLMATYRLCLSGTPMQNNIDDLFGAVRFLHLARYREFRAWNTDFGSKIRLGKGFAADAMQRLQALIKAIMLRRKKDSLIDGAPLLVLPPKSIELVHPIFGEDEQEIYNAVEQKVQLRFNKYIENGSVLRNYTYVLLLLLRLRQVCCHPKMIKDLSVKVTDEEKELQTRLIDLLGPGVVERLKADPVVSCPVCLDSPEKMKMVSPCGHCFCEDCLTNHINLSIANGDDGNRLTCPFCRGPLNPSNLIDWHVFKEIHLPGGDGIQQELEGIGNQLDNVLGGQLSSNDSDSDSDSDSDADSEFDSDDDGSDLGGFIVPDGEVDSNTDSEFSNHAEETRSRFSPVPPVRTKQEPGPSRQNGVRKEEEVEEDLIGTKNFTASPSPGPKFEDDLSDDFWKEFKVKSPVKEENDGDVPQFTKDEATDVKLKIKKDDKKKKASEKRRDKGKKPASKKTQKSKKSKGKQKKEKRVLNLSDKRALAVRNKKARKKYFRELAKDWHSSAKIEKVRQILRDIRKNDPSEKTIIFSSFTSFLDLLSIPLDREDKFDFERYDGSMTAKDRNDAVLNFTENPDITVMLVSLKAGNSGLNLTVASHVIIIDPWWNPYVEEQAIDRAHRIGQERPVFVHRLIIENTVEDRILTLQEQKREIISAAMDEEAIKGLNRLSVHDLMYLFTGSRND</sequence>
<evidence type="ECO:0000259" key="12">
    <source>
        <dbReference type="PROSITE" id="PS51192"/>
    </source>
</evidence>
<feature type="compositionally biased region" description="Basic and acidic residues" evidence="10">
    <location>
        <begin position="919"/>
        <end position="928"/>
    </location>
</feature>
<dbReference type="GO" id="GO:0005737">
    <property type="term" value="C:cytoplasm"/>
    <property type="evidence" value="ECO:0007669"/>
    <property type="project" value="TreeGrafter"/>
</dbReference>
<dbReference type="InterPro" id="IPR018957">
    <property type="entry name" value="Znf_C3HC4_RING-type"/>
</dbReference>
<dbReference type="GO" id="GO:0004386">
    <property type="term" value="F:helicase activity"/>
    <property type="evidence" value="ECO:0007669"/>
    <property type="project" value="UniProtKB-KW"/>
</dbReference>